<dbReference type="EMBL" id="BAAADV010000001">
    <property type="protein sequence ID" value="GAA0661125.1"/>
    <property type="molecule type" value="Genomic_DNA"/>
</dbReference>
<evidence type="ECO:0000313" key="2">
    <source>
        <dbReference type="EMBL" id="GAA0661125.1"/>
    </source>
</evidence>
<keyword evidence="3" id="KW-1185">Reference proteome</keyword>
<keyword evidence="1" id="KW-0472">Membrane</keyword>
<dbReference type="AlphaFoldDB" id="A0AAV3T5F2"/>
<name>A0AAV3T5F2_9EURY</name>
<organism evidence="2 3">
    <name type="scientific">Natronoarchaeum mannanilyticum</name>
    <dbReference type="NCBI Taxonomy" id="926360"/>
    <lineage>
        <taxon>Archaea</taxon>
        <taxon>Methanobacteriati</taxon>
        <taxon>Methanobacteriota</taxon>
        <taxon>Stenosarchaea group</taxon>
        <taxon>Halobacteria</taxon>
        <taxon>Halobacteriales</taxon>
        <taxon>Natronoarchaeaceae</taxon>
    </lineage>
</organism>
<reference evidence="2 3" key="1">
    <citation type="journal article" date="2019" name="Int. J. Syst. Evol. Microbiol.">
        <title>The Global Catalogue of Microorganisms (GCM) 10K type strain sequencing project: providing services to taxonomists for standard genome sequencing and annotation.</title>
        <authorList>
            <consortium name="The Broad Institute Genomics Platform"/>
            <consortium name="The Broad Institute Genome Sequencing Center for Infectious Disease"/>
            <person name="Wu L."/>
            <person name="Ma J."/>
        </authorList>
    </citation>
    <scope>NUCLEOTIDE SEQUENCE [LARGE SCALE GENOMIC DNA]</scope>
    <source>
        <strain evidence="2 3">JCM 16328</strain>
    </source>
</reference>
<proteinExistence type="predicted"/>
<comment type="caution">
    <text evidence="2">The sequence shown here is derived from an EMBL/GenBank/DDBJ whole genome shotgun (WGS) entry which is preliminary data.</text>
</comment>
<keyword evidence="1" id="KW-1133">Transmembrane helix</keyword>
<evidence type="ECO:0000256" key="1">
    <source>
        <dbReference type="SAM" id="Phobius"/>
    </source>
</evidence>
<feature type="transmembrane region" description="Helical" evidence="1">
    <location>
        <begin position="40"/>
        <end position="60"/>
    </location>
</feature>
<dbReference type="Proteomes" id="UP001500420">
    <property type="component" value="Unassembled WGS sequence"/>
</dbReference>
<evidence type="ECO:0000313" key="3">
    <source>
        <dbReference type="Proteomes" id="UP001500420"/>
    </source>
</evidence>
<accession>A0AAV3T5F2</accession>
<sequence length="61" mass="6904">MEVRAVPRRWDSFSKLKSAPQKHATMTVAPLAADLPMWPTSLAVLGSSLLITIAWLFYLYR</sequence>
<gene>
    <name evidence="2" type="ORF">GCM10009020_01570</name>
</gene>
<protein>
    <submittedName>
        <fullName evidence="2">Uncharacterized protein</fullName>
    </submittedName>
</protein>
<keyword evidence="1" id="KW-0812">Transmembrane</keyword>